<dbReference type="KEGG" id="vgu:HYG85_06340"/>
<dbReference type="Gene3D" id="3.30.460.10">
    <property type="entry name" value="Beta Polymerase, domain 2"/>
    <property type="match status" value="1"/>
</dbReference>
<name>A0A8J8SEJ4_9FIRM</name>
<dbReference type="InterPro" id="IPR007344">
    <property type="entry name" value="GrpB/CoaE"/>
</dbReference>
<evidence type="ECO:0000313" key="1">
    <source>
        <dbReference type="EMBL" id="QUH31942.1"/>
    </source>
</evidence>
<keyword evidence="2" id="KW-1185">Reference proteome</keyword>
<proteinExistence type="predicted"/>
<dbReference type="AlphaFoldDB" id="A0A8J8SEJ4"/>
<evidence type="ECO:0000313" key="2">
    <source>
        <dbReference type="Proteomes" id="UP000677305"/>
    </source>
</evidence>
<dbReference type="Pfam" id="PF04229">
    <property type="entry name" value="GrpB"/>
    <property type="match status" value="1"/>
</dbReference>
<dbReference type="RefSeq" id="WP_212693712.1">
    <property type="nucleotide sequence ID" value="NZ_CP058561.1"/>
</dbReference>
<organism evidence="1 2">
    <name type="scientific">Vallitalea guaymasensis</name>
    <dbReference type="NCBI Taxonomy" id="1185412"/>
    <lineage>
        <taxon>Bacteria</taxon>
        <taxon>Bacillati</taxon>
        <taxon>Bacillota</taxon>
        <taxon>Clostridia</taxon>
        <taxon>Lachnospirales</taxon>
        <taxon>Vallitaleaceae</taxon>
        <taxon>Vallitalea</taxon>
    </lineage>
</organism>
<sequence>MIDIQVFVKSFNPFEKIQSLLENIGYRYRTNNIELTKRYFREQEGHKRTHIHVRIDGRKRQLY</sequence>
<dbReference type="EMBL" id="CP058561">
    <property type="protein sequence ID" value="QUH31942.1"/>
    <property type="molecule type" value="Genomic_DNA"/>
</dbReference>
<gene>
    <name evidence="1" type="ORF">HYG85_06340</name>
</gene>
<reference evidence="1 2" key="1">
    <citation type="submission" date="2020-07" db="EMBL/GenBank/DDBJ databases">
        <title>Vallitalea guaymasensis genome.</title>
        <authorList>
            <person name="Postec A."/>
        </authorList>
    </citation>
    <scope>NUCLEOTIDE SEQUENCE [LARGE SCALE GENOMIC DNA]</scope>
    <source>
        <strain evidence="1 2">Ra1766G1</strain>
    </source>
</reference>
<accession>A0A8J8SEJ4</accession>
<dbReference type="Proteomes" id="UP000677305">
    <property type="component" value="Chromosome"/>
</dbReference>
<dbReference type="SUPFAM" id="SSF81301">
    <property type="entry name" value="Nucleotidyltransferase"/>
    <property type="match status" value="1"/>
</dbReference>
<dbReference type="InterPro" id="IPR043519">
    <property type="entry name" value="NT_sf"/>
</dbReference>
<protein>
    <submittedName>
        <fullName evidence="1">GrpB family protein</fullName>
    </submittedName>
</protein>